<accession>A0ABV4YIH4</accession>
<sequence length="151" mass="16150">MAGFLHKVILSTALTLAGGIYIINLSPAIARDPSLQQFVAQVSVVDAIRSLDGKAYIRAADGQGLGIVSSDQYAAESICNKYGNFGSPYSGTSVLNRYAEYGSPYSNISAFNPRAQKPPVVIFEGGAIFLSKNPKLANRIDPEIFFGVLCR</sequence>
<dbReference type="EMBL" id="JBHFNS010000091">
    <property type="protein sequence ID" value="MFB2938630.1"/>
    <property type="molecule type" value="Genomic_DNA"/>
</dbReference>
<gene>
    <name evidence="1" type="ORF">ACE1B6_25550</name>
</gene>
<comment type="caution">
    <text evidence="1">The sequence shown here is derived from an EMBL/GenBank/DDBJ whole genome shotgun (WGS) entry which is preliminary data.</text>
</comment>
<evidence type="ECO:0000313" key="1">
    <source>
        <dbReference type="EMBL" id="MFB2938630.1"/>
    </source>
</evidence>
<dbReference type="RefSeq" id="WP_413260107.1">
    <property type="nucleotide sequence ID" value="NZ_JBHFNS010000091.1"/>
</dbReference>
<dbReference type="Proteomes" id="UP001576776">
    <property type="component" value="Unassembled WGS sequence"/>
</dbReference>
<reference evidence="1 2" key="1">
    <citation type="submission" date="2024-09" db="EMBL/GenBank/DDBJ databases">
        <title>Floridaenema gen nov. (Aerosakkonemataceae, Aerosakkonematales ord. nov., Cyanobacteria) from benthic tropical and subtropical fresh waters, with the description of four new species.</title>
        <authorList>
            <person name="Moretto J.A."/>
            <person name="Berthold D.E."/>
            <person name="Lefler F.W."/>
            <person name="Huang I.-S."/>
            <person name="Laughinghouse H. IV."/>
        </authorList>
    </citation>
    <scope>NUCLEOTIDE SEQUENCE [LARGE SCALE GENOMIC DNA]</scope>
    <source>
        <strain evidence="1 2">BLCC-F154</strain>
    </source>
</reference>
<organism evidence="1 2">
    <name type="scientific">Floridaenema fluviatile BLCC-F154</name>
    <dbReference type="NCBI Taxonomy" id="3153640"/>
    <lineage>
        <taxon>Bacteria</taxon>
        <taxon>Bacillati</taxon>
        <taxon>Cyanobacteriota</taxon>
        <taxon>Cyanophyceae</taxon>
        <taxon>Oscillatoriophycideae</taxon>
        <taxon>Aerosakkonematales</taxon>
        <taxon>Aerosakkonemataceae</taxon>
        <taxon>Floridanema</taxon>
        <taxon>Floridanema fluviatile</taxon>
    </lineage>
</organism>
<keyword evidence="2" id="KW-1185">Reference proteome</keyword>
<evidence type="ECO:0000313" key="2">
    <source>
        <dbReference type="Proteomes" id="UP001576776"/>
    </source>
</evidence>
<proteinExistence type="predicted"/>
<name>A0ABV4YIH4_9CYAN</name>
<protein>
    <submittedName>
        <fullName evidence="1">Uncharacterized protein</fullName>
    </submittedName>
</protein>